<reference evidence="3" key="1">
    <citation type="submission" date="2025-08" db="UniProtKB">
        <authorList>
            <consortium name="RefSeq"/>
        </authorList>
    </citation>
    <scope>IDENTIFICATION</scope>
    <source>
        <tissue evidence="3">Liver</tissue>
    </source>
</reference>
<gene>
    <name evidence="3" type="primary">LOC112541204</name>
</gene>
<name>A0A9F5IIX6_PYTBI</name>
<dbReference type="KEGG" id="pbi:112541204"/>
<protein>
    <submittedName>
        <fullName evidence="3">Dynamin-like 120 kDa protein, mitochondrial</fullName>
    </submittedName>
</protein>
<dbReference type="RefSeq" id="XP_025025374.1">
    <property type="nucleotide sequence ID" value="XM_025169606.1"/>
</dbReference>
<keyword evidence="2" id="KW-1185">Reference proteome</keyword>
<evidence type="ECO:0000313" key="3">
    <source>
        <dbReference type="RefSeq" id="XP_025025374.1"/>
    </source>
</evidence>
<dbReference type="Proteomes" id="UP000695026">
    <property type="component" value="Unplaced"/>
</dbReference>
<proteinExistence type="predicted"/>
<evidence type="ECO:0000313" key="2">
    <source>
        <dbReference type="Proteomes" id="UP000695026"/>
    </source>
</evidence>
<evidence type="ECO:0000256" key="1">
    <source>
        <dbReference type="SAM" id="MobiDB-lite"/>
    </source>
</evidence>
<organism evidence="2 3">
    <name type="scientific">Python bivittatus</name>
    <name type="common">Burmese python</name>
    <name type="synonym">Python molurus bivittatus</name>
    <dbReference type="NCBI Taxonomy" id="176946"/>
    <lineage>
        <taxon>Eukaryota</taxon>
        <taxon>Metazoa</taxon>
        <taxon>Chordata</taxon>
        <taxon>Craniata</taxon>
        <taxon>Vertebrata</taxon>
        <taxon>Euteleostomi</taxon>
        <taxon>Lepidosauria</taxon>
        <taxon>Squamata</taxon>
        <taxon>Bifurcata</taxon>
        <taxon>Unidentata</taxon>
        <taxon>Episquamata</taxon>
        <taxon>Toxicofera</taxon>
        <taxon>Serpentes</taxon>
        <taxon>Henophidia</taxon>
        <taxon>Pythonidae</taxon>
        <taxon>Python</taxon>
    </lineage>
</organism>
<sequence length="89" mass="10045">MDEYIDFEKLKKALPDSEELAKLMPDFHKISESISSLSSFFTPGYNLVNEVIGASDLLLLLGSSGDTSFRATDQGYENEKQHKKNWTRA</sequence>
<accession>A0A9F5IIX6</accession>
<feature type="region of interest" description="Disordered" evidence="1">
    <location>
        <begin position="70"/>
        <end position="89"/>
    </location>
</feature>
<dbReference type="AlphaFoldDB" id="A0A9F5IIX6"/>
<dbReference type="GeneID" id="112541204"/>